<evidence type="ECO:0000313" key="2">
    <source>
        <dbReference type="EMBL" id="KAF2122807.1"/>
    </source>
</evidence>
<dbReference type="Proteomes" id="UP000799770">
    <property type="component" value="Unassembled WGS sequence"/>
</dbReference>
<dbReference type="Pfam" id="PF25000">
    <property type="entry name" value="DUF7779"/>
    <property type="match status" value="1"/>
</dbReference>
<evidence type="ECO:0000259" key="1">
    <source>
        <dbReference type="Pfam" id="PF25000"/>
    </source>
</evidence>
<name>A0A6A5ZVH2_9PLEO</name>
<feature type="domain" description="DUF7779" evidence="1">
    <location>
        <begin position="171"/>
        <end position="250"/>
    </location>
</feature>
<dbReference type="Gene3D" id="3.40.50.300">
    <property type="entry name" value="P-loop containing nucleotide triphosphate hydrolases"/>
    <property type="match status" value="1"/>
</dbReference>
<keyword evidence="3" id="KW-1185">Reference proteome</keyword>
<proteinExistence type="predicted"/>
<accession>A0A6A5ZVH2</accession>
<organism evidence="2 3">
    <name type="scientific">Lophiotrema nucula</name>
    <dbReference type="NCBI Taxonomy" id="690887"/>
    <lineage>
        <taxon>Eukaryota</taxon>
        <taxon>Fungi</taxon>
        <taxon>Dikarya</taxon>
        <taxon>Ascomycota</taxon>
        <taxon>Pezizomycotina</taxon>
        <taxon>Dothideomycetes</taxon>
        <taxon>Pleosporomycetidae</taxon>
        <taxon>Pleosporales</taxon>
        <taxon>Lophiotremataceae</taxon>
        <taxon>Lophiotrema</taxon>
    </lineage>
</organism>
<dbReference type="OrthoDB" id="6161812at2759"/>
<dbReference type="SUPFAM" id="SSF52540">
    <property type="entry name" value="P-loop containing nucleoside triphosphate hydrolases"/>
    <property type="match status" value="1"/>
</dbReference>
<gene>
    <name evidence="2" type="ORF">BDV96DRAFT_593300</name>
</gene>
<protein>
    <recommendedName>
        <fullName evidence="1">DUF7779 domain-containing protein</fullName>
    </recommendedName>
</protein>
<reference evidence="2" key="1">
    <citation type="journal article" date="2020" name="Stud. Mycol.">
        <title>101 Dothideomycetes genomes: a test case for predicting lifestyles and emergence of pathogens.</title>
        <authorList>
            <person name="Haridas S."/>
            <person name="Albert R."/>
            <person name="Binder M."/>
            <person name="Bloem J."/>
            <person name="Labutti K."/>
            <person name="Salamov A."/>
            <person name="Andreopoulos B."/>
            <person name="Baker S."/>
            <person name="Barry K."/>
            <person name="Bills G."/>
            <person name="Bluhm B."/>
            <person name="Cannon C."/>
            <person name="Castanera R."/>
            <person name="Culley D."/>
            <person name="Daum C."/>
            <person name="Ezra D."/>
            <person name="Gonzalez J."/>
            <person name="Henrissat B."/>
            <person name="Kuo A."/>
            <person name="Liang C."/>
            <person name="Lipzen A."/>
            <person name="Lutzoni F."/>
            <person name="Magnuson J."/>
            <person name="Mondo S."/>
            <person name="Nolan M."/>
            <person name="Ohm R."/>
            <person name="Pangilinan J."/>
            <person name="Park H.-J."/>
            <person name="Ramirez L."/>
            <person name="Alfaro M."/>
            <person name="Sun H."/>
            <person name="Tritt A."/>
            <person name="Yoshinaga Y."/>
            <person name="Zwiers L.-H."/>
            <person name="Turgeon B."/>
            <person name="Goodwin S."/>
            <person name="Spatafora J."/>
            <person name="Crous P."/>
            <person name="Grigoriev I."/>
        </authorList>
    </citation>
    <scope>NUCLEOTIDE SEQUENCE</scope>
    <source>
        <strain evidence="2">CBS 627.86</strain>
    </source>
</reference>
<dbReference type="AlphaFoldDB" id="A0A6A5ZVH2"/>
<sequence>MNEEPEVTRDKAKAWLANPVRTLGSTATDDDTLARWLIVFDNADELDYLYDFWPSGGNGCVLITSRDQIAKTTSLPNLSGIELPPMPTEDAAQSLQKTSLREDEAEGLETCNSIAERLGGLPLALVQMAHLIRIRHLSLAEFVEYYDYDSKKFQEASIPGYTKQQTVAFVWNIESLDPAARALLHVLSFLVGDSVPEEILINDAKKVDLKDYPSTNPADFEAREALMKSSLITRNSQPGILRMHRLVQDVKYQPQVSKLRDILVAKGVEEVEASLLIAALFNESAWTYLLACTGYGFKLGDEFAVLSQQVVTASNEDKEEAQSKILADSYRYQVKKWIEVLVERIQKYQKKEDINTLSIAYNEYGRALMWVPDKAEAMRSWQISLDSVLQPKQKGDLPFPFPWMHTALVIAFDGKLDDADSTILPILEERTKKLGKDDTKTHE</sequence>
<evidence type="ECO:0000313" key="3">
    <source>
        <dbReference type="Proteomes" id="UP000799770"/>
    </source>
</evidence>
<dbReference type="PANTHER" id="PTHR35205">
    <property type="entry name" value="NB-ARC AND TPR DOMAIN PROTEIN"/>
    <property type="match status" value="1"/>
</dbReference>
<dbReference type="InterPro" id="IPR056681">
    <property type="entry name" value="DUF7779"/>
</dbReference>
<dbReference type="InterPro" id="IPR027417">
    <property type="entry name" value="P-loop_NTPase"/>
</dbReference>
<dbReference type="EMBL" id="ML977310">
    <property type="protein sequence ID" value="KAF2122807.1"/>
    <property type="molecule type" value="Genomic_DNA"/>
</dbReference>
<dbReference type="PANTHER" id="PTHR35205:SF1">
    <property type="entry name" value="ZU5 DOMAIN-CONTAINING PROTEIN"/>
    <property type="match status" value="1"/>
</dbReference>